<gene>
    <name evidence="2" type="ORF">VP01_550g3</name>
</gene>
<evidence type="ECO:0000313" key="2">
    <source>
        <dbReference type="EMBL" id="KNZ48654.1"/>
    </source>
</evidence>
<dbReference type="VEuPathDB" id="FungiDB:VP01_550g3"/>
<feature type="compositionally biased region" description="Basic and acidic residues" evidence="1">
    <location>
        <begin position="199"/>
        <end position="218"/>
    </location>
</feature>
<comment type="caution">
    <text evidence="2">The sequence shown here is derived from an EMBL/GenBank/DDBJ whole genome shotgun (WGS) entry which is preliminary data.</text>
</comment>
<dbReference type="EMBL" id="LAVV01010731">
    <property type="protein sequence ID" value="KNZ48654.1"/>
    <property type="molecule type" value="Genomic_DNA"/>
</dbReference>
<evidence type="ECO:0000256" key="1">
    <source>
        <dbReference type="SAM" id="MobiDB-lite"/>
    </source>
</evidence>
<dbReference type="OrthoDB" id="3257981at2759"/>
<accession>A0A0L6UJD5</accession>
<evidence type="ECO:0000313" key="3">
    <source>
        <dbReference type="Proteomes" id="UP000037035"/>
    </source>
</evidence>
<reference evidence="2 3" key="1">
    <citation type="submission" date="2015-08" db="EMBL/GenBank/DDBJ databases">
        <title>Next Generation Sequencing and Analysis of the Genome of Puccinia sorghi L Schw, the Causal Agent of Maize Common Rust.</title>
        <authorList>
            <person name="Rochi L."/>
            <person name="Burguener G."/>
            <person name="Darino M."/>
            <person name="Turjanski A."/>
            <person name="Kreff E."/>
            <person name="Dieguez M.J."/>
            <person name="Sacco F."/>
        </authorList>
    </citation>
    <scope>NUCLEOTIDE SEQUENCE [LARGE SCALE GENOMIC DNA]</scope>
    <source>
        <strain evidence="2 3">RO10H11247</strain>
    </source>
</reference>
<sequence>MEEITCFYGKTCQRRREFTGFVWARSHLKDTARLLVATKTPSGRGELSSYGNALTRSPATWACGWGGERRIILRAEVCNKYPSSVLETSAWKDFQLEHEQDFPSGNINPPMGSAPIAMKTDTSCGTTTTRHIFMYYLVYKALPSLPEWTYPNTCDMRLAAGLLISFWLATLSRGRPATGVSIMYDQKDSSSTPTSESRAPGKEDASEMKKTERSRNKESPPSVQRYVFAHVVAGNAQNYSKEEWLSDMKTAQEAHIDAFAINIGVDASNDVQLPMIYDSAKSLGFKVFISFDMNYYAYPGSSKDILKRVLQFAKHPAQFQYQNKMFISTFSGEVPGTFLDADQNYTAAWCTLKASLRGHGVDVTCHRPMVVKLIFAGFRSLHIVHSPGWTGIKPSTSRCADGLLSWDAWPHNTDVPANFEQVNDNITAQETLYFPDKASMLASRAVSKTYAAPVAPLFYKHLNPAEADNYIYRSDDWLMVNRYTNLIKQDVPPEFIELLTWNDYGESHYLRDPQPSANLPEGMISSHQYVDGFSHTAFLNMLSYFNQWYKTGTPPTMNQTTMYIWYRPHVKNAVATNDLLPAPGYANLTEDRIYGYVIPAPNTTVKAVRILSGYQVLEQALFPIHESSPSVKGSHLCQIIEDLSNNNEAEADGTGILVSAPLEPGNQLLELLDDKGENLISMQGRPVDPLPETYNFNYWSGSIAF</sequence>
<dbReference type="STRING" id="27349.A0A0L6UJD5"/>
<evidence type="ECO:0008006" key="4">
    <source>
        <dbReference type="Google" id="ProtNLM"/>
    </source>
</evidence>
<dbReference type="Pfam" id="PF03659">
    <property type="entry name" value="Glyco_hydro_71"/>
    <property type="match status" value="1"/>
</dbReference>
<feature type="region of interest" description="Disordered" evidence="1">
    <location>
        <begin position="183"/>
        <end position="220"/>
    </location>
</feature>
<dbReference type="AlphaFoldDB" id="A0A0L6UJD5"/>
<proteinExistence type="predicted"/>
<protein>
    <recommendedName>
        <fullName evidence="4">Glucan endo-1,3-alpha-glucosidase agn1</fullName>
    </recommendedName>
</protein>
<dbReference type="Gene3D" id="3.20.20.80">
    <property type="entry name" value="Glycosidases"/>
    <property type="match status" value="1"/>
</dbReference>
<keyword evidence="3" id="KW-1185">Reference proteome</keyword>
<dbReference type="Proteomes" id="UP000037035">
    <property type="component" value="Unassembled WGS sequence"/>
</dbReference>
<dbReference type="CDD" id="cd11577">
    <property type="entry name" value="GH71"/>
    <property type="match status" value="1"/>
</dbReference>
<organism evidence="2 3">
    <name type="scientific">Puccinia sorghi</name>
    <dbReference type="NCBI Taxonomy" id="27349"/>
    <lineage>
        <taxon>Eukaryota</taxon>
        <taxon>Fungi</taxon>
        <taxon>Dikarya</taxon>
        <taxon>Basidiomycota</taxon>
        <taxon>Pucciniomycotina</taxon>
        <taxon>Pucciniomycetes</taxon>
        <taxon>Pucciniales</taxon>
        <taxon>Pucciniaceae</taxon>
        <taxon>Puccinia</taxon>
    </lineage>
</organism>
<name>A0A0L6UJD5_9BASI</name>
<dbReference type="GO" id="GO:0051118">
    <property type="term" value="F:glucan endo-1,3-alpha-glucosidase activity"/>
    <property type="evidence" value="ECO:0007669"/>
    <property type="project" value="InterPro"/>
</dbReference>
<dbReference type="InterPro" id="IPR005197">
    <property type="entry name" value="Glyco_hydro_71"/>
</dbReference>